<dbReference type="GO" id="GO:0003723">
    <property type="term" value="F:RNA binding"/>
    <property type="evidence" value="ECO:0007669"/>
    <property type="project" value="UniProtKB-UniRule"/>
</dbReference>
<dbReference type="PANTHER" id="PTHR22808">
    <property type="entry name" value="NCL1 YEAST -RELATED NOL1/NOP2/FMU SUN DOMAIN-CONTAINING"/>
    <property type="match status" value="1"/>
</dbReference>
<feature type="active site" description="Nucleophile" evidence="5">
    <location>
        <position position="609"/>
    </location>
</feature>
<feature type="compositionally biased region" description="Polar residues" evidence="6">
    <location>
        <begin position="200"/>
        <end position="212"/>
    </location>
</feature>
<protein>
    <recommendedName>
        <fullName evidence="7">SAM-dependent MTase RsmB/NOP-type domain-containing protein</fullName>
    </recommendedName>
</protein>
<dbReference type="InterPro" id="IPR023267">
    <property type="entry name" value="RCMT"/>
</dbReference>
<keyword evidence="2 5" id="KW-0808">Transferase</keyword>
<feature type="binding site" evidence="5">
    <location>
        <position position="556"/>
    </location>
    <ligand>
        <name>S-adenosyl-L-methionine</name>
        <dbReference type="ChEBI" id="CHEBI:59789"/>
    </ligand>
</feature>
<dbReference type="PRINTS" id="PR02008">
    <property type="entry name" value="RCMTFAMILY"/>
</dbReference>
<gene>
    <name evidence="8" type="ORF">ABL78_1796</name>
</gene>
<dbReference type="OrthoDB" id="427002at2759"/>
<dbReference type="SUPFAM" id="SSF53335">
    <property type="entry name" value="S-adenosyl-L-methionine-dependent methyltransferases"/>
    <property type="match status" value="1"/>
</dbReference>
<dbReference type="PANTHER" id="PTHR22808:SF7">
    <property type="entry name" value="SAM-DEPENDENT MTASE RSMB_NOP-TYPE DOMAIN-CONTAINING PROTEIN"/>
    <property type="match status" value="1"/>
</dbReference>
<dbReference type="GO" id="GO:0008173">
    <property type="term" value="F:RNA methyltransferase activity"/>
    <property type="evidence" value="ECO:0007669"/>
    <property type="project" value="InterPro"/>
</dbReference>
<evidence type="ECO:0000256" key="1">
    <source>
        <dbReference type="ARBA" id="ARBA00022603"/>
    </source>
</evidence>
<reference evidence="8 9" key="1">
    <citation type="journal article" date="2015" name="PLoS Pathog.">
        <title>Leptomonas seymouri: Adaptations to the Dixenous Life Cycle Analyzed by Genome Sequencing, Transcriptome Profiling and Co-infection with Leishmania donovani.</title>
        <authorList>
            <person name="Kraeva N."/>
            <person name="Butenko A."/>
            <person name="Hlavacova J."/>
            <person name="Kostygov A."/>
            <person name="Myskova J."/>
            <person name="Grybchuk D."/>
            <person name="Lestinova T."/>
            <person name="Votypka J."/>
            <person name="Volf P."/>
            <person name="Opperdoes F."/>
            <person name="Flegontov P."/>
            <person name="Lukes J."/>
            <person name="Yurchenko V."/>
        </authorList>
    </citation>
    <scope>NUCLEOTIDE SEQUENCE [LARGE SCALE GENOMIC DNA]</scope>
    <source>
        <strain evidence="8 9">ATCC 30220</strain>
    </source>
</reference>
<feature type="binding site" evidence="5">
    <location>
        <position position="485"/>
    </location>
    <ligand>
        <name>S-adenosyl-L-methionine</name>
        <dbReference type="ChEBI" id="CHEBI:59789"/>
    </ligand>
</feature>
<evidence type="ECO:0000256" key="5">
    <source>
        <dbReference type="PROSITE-ProRule" id="PRU01023"/>
    </source>
</evidence>
<dbReference type="InterPro" id="IPR029063">
    <property type="entry name" value="SAM-dependent_MTases_sf"/>
</dbReference>
<dbReference type="Pfam" id="PF01189">
    <property type="entry name" value="Methyltr_RsmB-F"/>
    <property type="match status" value="1"/>
</dbReference>
<evidence type="ECO:0000256" key="4">
    <source>
        <dbReference type="ARBA" id="ARBA00022884"/>
    </source>
</evidence>
<dbReference type="PROSITE" id="PS51686">
    <property type="entry name" value="SAM_MT_RSMB_NOP"/>
    <property type="match status" value="1"/>
</dbReference>
<dbReference type="GO" id="GO:0001510">
    <property type="term" value="P:RNA methylation"/>
    <property type="evidence" value="ECO:0007669"/>
    <property type="project" value="InterPro"/>
</dbReference>
<feature type="region of interest" description="Disordered" evidence="6">
    <location>
        <begin position="1139"/>
        <end position="1164"/>
    </location>
</feature>
<feature type="domain" description="SAM-dependent MTase RsmB/NOP-type" evidence="7">
    <location>
        <begin position="324"/>
        <end position="752"/>
    </location>
</feature>
<dbReference type="EMBL" id="LJSK01000032">
    <property type="protein sequence ID" value="KPI89060.1"/>
    <property type="molecule type" value="Genomic_DNA"/>
</dbReference>
<dbReference type="Gene3D" id="3.40.50.150">
    <property type="entry name" value="Vaccinia Virus protein VP39"/>
    <property type="match status" value="1"/>
</dbReference>
<dbReference type="InterPro" id="IPR001678">
    <property type="entry name" value="MeTrfase_RsmB-F_NOP2_dom"/>
</dbReference>
<evidence type="ECO:0000259" key="7">
    <source>
        <dbReference type="PROSITE" id="PS51686"/>
    </source>
</evidence>
<keyword evidence="4 5" id="KW-0694">RNA-binding</keyword>
<dbReference type="AlphaFoldDB" id="A0A0N1I8C6"/>
<dbReference type="InterPro" id="IPR049560">
    <property type="entry name" value="MeTrfase_RsmB-F_NOP2_cat"/>
</dbReference>
<evidence type="ECO:0000313" key="8">
    <source>
        <dbReference type="EMBL" id="KPI89060.1"/>
    </source>
</evidence>
<evidence type="ECO:0000256" key="6">
    <source>
        <dbReference type="SAM" id="MobiDB-lite"/>
    </source>
</evidence>
<dbReference type="OMA" id="RCCRRVM"/>
<keyword evidence="1 5" id="KW-0489">Methyltransferase</keyword>
<keyword evidence="9" id="KW-1185">Reference proteome</keyword>
<dbReference type="Proteomes" id="UP000038009">
    <property type="component" value="Unassembled WGS sequence"/>
</dbReference>
<name>A0A0N1I8C6_LEPSE</name>
<feature type="compositionally biased region" description="Basic and acidic residues" evidence="6">
    <location>
        <begin position="183"/>
        <end position="196"/>
    </location>
</feature>
<feature type="region of interest" description="Disordered" evidence="6">
    <location>
        <begin position="170"/>
        <end position="214"/>
    </location>
</feature>
<evidence type="ECO:0000256" key="2">
    <source>
        <dbReference type="ARBA" id="ARBA00022679"/>
    </source>
</evidence>
<proteinExistence type="inferred from homology"/>
<evidence type="ECO:0000313" key="9">
    <source>
        <dbReference type="Proteomes" id="UP000038009"/>
    </source>
</evidence>
<comment type="similarity">
    <text evidence="5">Belongs to the class I-like SAM-binding methyltransferase superfamily. RsmB/NOP family.</text>
</comment>
<organism evidence="8 9">
    <name type="scientific">Leptomonas seymouri</name>
    <dbReference type="NCBI Taxonomy" id="5684"/>
    <lineage>
        <taxon>Eukaryota</taxon>
        <taxon>Discoba</taxon>
        <taxon>Euglenozoa</taxon>
        <taxon>Kinetoplastea</taxon>
        <taxon>Metakinetoplastina</taxon>
        <taxon>Trypanosomatida</taxon>
        <taxon>Trypanosomatidae</taxon>
        <taxon>Leishmaniinae</taxon>
        <taxon>Leptomonas</taxon>
    </lineage>
</organism>
<evidence type="ECO:0000256" key="3">
    <source>
        <dbReference type="ARBA" id="ARBA00022691"/>
    </source>
</evidence>
<accession>A0A0N1I8C6</accession>
<comment type="caution">
    <text evidence="5">Lacks conserved residue(s) required for the propagation of feature annotation.</text>
</comment>
<feature type="compositionally biased region" description="Basic and acidic residues" evidence="6">
    <location>
        <begin position="1152"/>
        <end position="1164"/>
    </location>
</feature>
<dbReference type="VEuPathDB" id="TriTrypDB:Lsey_0032_0040"/>
<keyword evidence="3 5" id="KW-0949">S-adenosyl-L-methionine</keyword>
<comment type="caution">
    <text evidence="8">The sequence shown here is derived from an EMBL/GenBank/DDBJ whole genome shotgun (WGS) entry which is preliminary data.</text>
</comment>
<sequence>MMQCTRRLFFDSFKAARGELEPLFSTMKSEEHLRKRVRQYVVPGLSHRRHRHFNERLGRAQQRSFYRTNVSLVLQEARRRASYRVAAAALDVALNETRLAHLAQEFDPAWVKDAVASCQSVEELRVVEGVLRKYEQQLLASGTTAGTAGFLLTAAFGRSLETVTERGCRLGDDDSLEASGSDGVRELSGEDQREAAKSMAASSRSPSALTGSGNEGALRSFVGLTGGDGVMAPPSSSELMRHARDDACVFTALAQPPSADALAVRGGSGLDASLWSSAEARAAAGLRRLQRQRNDVTAGPNVSFTRYFLHQGLVRHEGELMSLYQAMRSRPQDVAFRVVGGATGEREATGRSGALPPSLSCSPYADAVHDLLRHRRGICRVPWLPPSLGAYTLDTRDSVPHDTVLSNRHLLRSLARERFVVFQSLPSMLPVLLLDPKPGEAVLDLCASPGNKTGLILDAVCGAAATTASSEAPTSLLHGCVVANEAQASRIRDLQERLRDASPAVAVTRSRGQAFGALPSFTTGMTSNGRLLSAMTAADELGGASEGGLYDAVLVDAPCSGEGRMGRDALSWRLWHPGRGLEFFSLQCALLHRAVQLCRTGGRVVYATCTLNPIENEAVVAAVLRACAGAVELVPPPANLLAASSRNSLRSSAGEGGDGNEVPVLRLTPGLRRWDVPSSAGAFLRTLAEADAQGESRSRVLPEMFALEGEHEGKGGEEGGTMGAALHRCCRRVMPHLNGNADGFFVAVLRKKASVRRPSPSAFSRESASGRALFGVPRADASSLAVALAGGSNLLNDRGLVRVQGTNSIVQRHLGGFFASSPPAAAAHLANRREAASLQQQGGCTSVQGFLDRHGWTAMWCEGEGLRLLSTCAVQLLHRYSTVAGVAGGAAGHSSSASTSLAHSHSAELLDAGVVVVTAEGRLTERGASLLRSSATSRVVTLPLPYAQLLLANRTLDIGGSLRLMPAFMQEAELALNPHHGLLTSTGGCAGGEEAQPSSPEWCLNALSALRGGAAGNAIACIGVPSSSFSGTSVAAAAHGGGSSGSSSAWAAPLSQWSWPVRVEVLRPWSGAGDIASGLVRLHLTLPPASRHRTMALIGRLQGHAHRFCGTPAQQQQAQLQASATYSPSLVMRDSELHGVPTQASHQHRKLFKDPGRGQRSSDVDAARVGSRTSSAFLPDNSAAVFEL</sequence>